<keyword evidence="5" id="KW-0170">Cobalt</keyword>
<dbReference type="Pfam" id="PF01642">
    <property type="entry name" value="MM_CoA_mutase"/>
    <property type="match status" value="1"/>
</dbReference>
<evidence type="ECO:0000256" key="1">
    <source>
        <dbReference type="ARBA" id="ARBA00001922"/>
    </source>
</evidence>
<dbReference type="SUPFAM" id="SSF52242">
    <property type="entry name" value="Cobalamin (vitamin B12)-binding domain"/>
    <property type="match status" value="1"/>
</dbReference>
<comment type="cofactor">
    <cofactor evidence="1">
        <name>adenosylcob(III)alamin</name>
        <dbReference type="ChEBI" id="CHEBI:18408"/>
    </cofactor>
</comment>
<reference evidence="8 9" key="1">
    <citation type="submission" date="2024-02" db="EMBL/GenBank/DDBJ databases">
        <title>A novel Gemmatimonadota bacterium.</title>
        <authorList>
            <person name="Du Z.-J."/>
            <person name="Ye Y.-Q."/>
        </authorList>
    </citation>
    <scope>NUCLEOTIDE SEQUENCE [LARGE SCALE GENOMIC DNA]</scope>
    <source>
        <strain evidence="8 9">DH-20</strain>
    </source>
</reference>
<feature type="region of interest" description="Disordered" evidence="6">
    <location>
        <begin position="474"/>
        <end position="508"/>
    </location>
</feature>
<keyword evidence="4" id="KW-0413">Isomerase</keyword>
<dbReference type="InterPro" id="IPR036724">
    <property type="entry name" value="Cobalamin-bd_sf"/>
</dbReference>
<gene>
    <name evidence="8" type="ORF">WI372_15305</name>
</gene>
<dbReference type="PANTHER" id="PTHR48101:SF4">
    <property type="entry name" value="METHYLMALONYL-COA MUTASE, MITOCHONDRIAL"/>
    <property type="match status" value="1"/>
</dbReference>
<dbReference type="Gene3D" id="3.40.50.280">
    <property type="entry name" value="Cobalamin-binding domain"/>
    <property type="match status" value="1"/>
</dbReference>
<dbReference type="RefSeq" id="WP_405287389.1">
    <property type="nucleotide sequence ID" value="NZ_JBBHLI010000011.1"/>
</dbReference>
<evidence type="ECO:0000313" key="9">
    <source>
        <dbReference type="Proteomes" id="UP001484239"/>
    </source>
</evidence>
<dbReference type="Gene3D" id="3.20.20.240">
    <property type="entry name" value="Methylmalonyl-CoA mutase"/>
    <property type="match status" value="1"/>
</dbReference>
<evidence type="ECO:0000256" key="4">
    <source>
        <dbReference type="ARBA" id="ARBA00023235"/>
    </source>
</evidence>
<protein>
    <submittedName>
        <fullName evidence="8">Acyl-CoA mutase large subunit family protein</fullName>
    </submittedName>
</protein>
<sequence>MSDVVPSAHTKLLDAFTPPTDDDWRQAAERLLKGASVDERLRTPTPEGITLRPIYGAGDRPEGIGGALPGAPPYLRGSGAAGYRSGSWSVDQRVTAASADAFNRAVRDDLARGATSVQVPLVEAEGADGWAGVGPAVWRADRLDDLDAVLAGVELSETPVVMHTPGSGLAPLAALLALADRRGVHPGALRGGVEADPLAGLAVRGRLPCGVERLFDDMAEATRHAADRAPALSTIGLSGMPFADGGAHAVQELALVLAGAAEVLGALADRGVSTDVAAPRVSVTVSVGSQLVMEIAKLRALRLLWARVAQAFGGGSEAQRVRVRARSAGWNRSMADPVVNALRATTEGFAAVIGQAEAIELTPFDAVAGTPGERAHRLARNTQLILRDEARLTSVIDPAGGSAAIESLTDDLARRAWRLFQQVEEQGGLIAALVAGGPQAAIAETVSKRREALARARDVLVGVNRYADPSETMLAPADASGAPPAGNRASADTVPSASAELSDESTRFADTERSLVEAAVAALGAGASLSHLAAARHLGASPAAEPIRPLRGAEPFERVRRRAEAHRAATGSLPTAVLVGVGPAREVRPRVDFCRGVLGVGGFEPRDAGIVADADGLRAILADGDERVVVLCLPAGAEPSARAAQVAAARAARPGARVLLAGEPPPGAEGEADAHLHRGMDLVATLDGLLDALGVEEVSA</sequence>
<evidence type="ECO:0000313" key="8">
    <source>
        <dbReference type="EMBL" id="MEK9502359.1"/>
    </source>
</evidence>
<comment type="similarity">
    <text evidence="2">Belongs to the methylmalonyl-CoA mutase family.</text>
</comment>
<dbReference type="EMBL" id="JBBHLI010000011">
    <property type="protein sequence ID" value="MEK9502359.1"/>
    <property type="molecule type" value="Genomic_DNA"/>
</dbReference>
<evidence type="ECO:0000256" key="3">
    <source>
        <dbReference type="ARBA" id="ARBA00022628"/>
    </source>
</evidence>
<evidence type="ECO:0000256" key="5">
    <source>
        <dbReference type="ARBA" id="ARBA00023285"/>
    </source>
</evidence>
<comment type="caution">
    <text evidence="8">The sequence shown here is derived from an EMBL/GenBank/DDBJ whole genome shotgun (WGS) entry which is preliminary data.</text>
</comment>
<feature type="compositionally biased region" description="Low complexity" evidence="6">
    <location>
        <begin position="475"/>
        <end position="486"/>
    </location>
</feature>
<dbReference type="Proteomes" id="UP001484239">
    <property type="component" value="Unassembled WGS sequence"/>
</dbReference>
<dbReference type="InterPro" id="IPR016176">
    <property type="entry name" value="Cbl-dep_enz_cat"/>
</dbReference>
<keyword evidence="3" id="KW-0846">Cobalamin</keyword>
<accession>A0ABU9ECD3</accession>
<keyword evidence="9" id="KW-1185">Reference proteome</keyword>
<dbReference type="InterPro" id="IPR006099">
    <property type="entry name" value="MeMalonylCoA_mutase_a/b_cat"/>
</dbReference>
<proteinExistence type="inferred from homology"/>
<name>A0ABU9ECD3_9BACT</name>
<organism evidence="8 9">
    <name type="scientific">Gaopeijia maritima</name>
    <dbReference type="NCBI Taxonomy" id="3119007"/>
    <lineage>
        <taxon>Bacteria</taxon>
        <taxon>Pseudomonadati</taxon>
        <taxon>Gemmatimonadota</taxon>
        <taxon>Longimicrobiia</taxon>
        <taxon>Gaopeijiales</taxon>
        <taxon>Gaopeijiaceae</taxon>
        <taxon>Gaopeijia</taxon>
    </lineage>
</organism>
<dbReference type="PANTHER" id="PTHR48101">
    <property type="entry name" value="METHYLMALONYL-COA MUTASE, MITOCHONDRIAL-RELATED"/>
    <property type="match status" value="1"/>
</dbReference>
<feature type="domain" description="Methylmalonyl-CoA mutase alpha/beta chain catalytic" evidence="7">
    <location>
        <begin position="45"/>
        <end position="532"/>
    </location>
</feature>
<evidence type="ECO:0000256" key="6">
    <source>
        <dbReference type="SAM" id="MobiDB-lite"/>
    </source>
</evidence>
<dbReference type="SUPFAM" id="SSF51703">
    <property type="entry name" value="Cobalamin (vitamin B12)-dependent enzymes"/>
    <property type="match status" value="1"/>
</dbReference>
<evidence type="ECO:0000256" key="2">
    <source>
        <dbReference type="ARBA" id="ARBA00008465"/>
    </source>
</evidence>
<evidence type="ECO:0000259" key="7">
    <source>
        <dbReference type="Pfam" id="PF01642"/>
    </source>
</evidence>